<evidence type="ECO:0000256" key="10">
    <source>
        <dbReference type="ARBA" id="ARBA00093448"/>
    </source>
</evidence>
<evidence type="ECO:0000256" key="6">
    <source>
        <dbReference type="ARBA" id="ARBA00022801"/>
    </source>
</evidence>
<organism evidence="12 13">
    <name type="scientific">Rhizobium alvei</name>
    <dbReference type="NCBI Taxonomy" id="1132659"/>
    <lineage>
        <taxon>Bacteria</taxon>
        <taxon>Pseudomonadati</taxon>
        <taxon>Pseudomonadota</taxon>
        <taxon>Alphaproteobacteria</taxon>
        <taxon>Hyphomicrobiales</taxon>
        <taxon>Rhizobiaceae</taxon>
        <taxon>Rhizobium/Agrobacterium group</taxon>
        <taxon>Rhizobium</taxon>
    </lineage>
</organism>
<reference evidence="12" key="2">
    <citation type="submission" date="2023-07" db="EMBL/GenBank/DDBJ databases">
        <authorList>
            <person name="Shen H."/>
        </authorList>
    </citation>
    <scope>NUCLEOTIDE SEQUENCE</scope>
    <source>
        <strain evidence="12">TNR-22</strain>
    </source>
</reference>
<keyword evidence="13" id="KW-1185">Reference proteome</keyword>
<dbReference type="RefSeq" id="WP_304377212.1">
    <property type="nucleotide sequence ID" value="NZ_JAUOZU010000010.1"/>
</dbReference>
<evidence type="ECO:0000313" key="12">
    <source>
        <dbReference type="EMBL" id="MDO6965280.1"/>
    </source>
</evidence>
<keyword evidence="4" id="KW-0479">Metal-binding</keyword>
<keyword evidence="8" id="KW-0482">Metalloprotease</keyword>
<dbReference type="EMBL" id="JAUOZU010000010">
    <property type="protein sequence ID" value="MDO6965280.1"/>
    <property type="molecule type" value="Genomic_DNA"/>
</dbReference>
<evidence type="ECO:0000256" key="7">
    <source>
        <dbReference type="ARBA" id="ARBA00022833"/>
    </source>
</evidence>
<keyword evidence="6" id="KW-0378">Hydrolase</keyword>
<dbReference type="InterPro" id="IPR010275">
    <property type="entry name" value="MepK"/>
</dbReference>
<comment type="pathway">
    <text evidence="2">Cell wall biogenesis; cell wall polysaccharide biosynthesis.</text>
</comment>
<keyword evidence="5" id="KW-0732">Signal</keyword>
<dbReference type="Gene3D" id="3.30.1380.10">
    <property type="match status" value="1"/>
</dbReference>
<dbReference type="Pfam" id="PF05951">
    <property type="entry name" value="Peptidase_M15_2"/>
    <property type="match status" value="1"/>
</dbReference>
<dbReference type="SUPFAM" id="SSF55166">
    <property type="entry name" value="Hedgehog/DD-peptidase"/>
    <property type="match status" value="1"/>
</dbReference>
<dbReference type="PANTHER" id="PTHR37425">
    <property type="match status" value="1"/>
</dbReference>
<comment type="similarity">
    <text evidence="10">Belongs to the peptidase M15 family.</text>
</comment>
<sequence>MYRNEDTNNRASAAAVTLGAMFRKAMVGLKMAVPAALLAMAFMVPGAEAAQTRALKIYHVHSHEKATIVFKRNGRYDPKGLKQLNMILRDWRKNEPTRMDPRLFDLIWEVYQKSGSRDYIHVIGGYRSAGTNAMLRSRSKGVAEKSQHILGKAMDFYIPDVPLRKLREIGVKFQVGGVGFYPTSGSPFVHMDVGGVRAWPRLPRRELARLFPDGKTLHRPAEGGTMPGYAAALADYRKRVDADSILVAGGGSKETDSDNRRSKSLLAALFSGGDEDEEEIVEASTQMAKVEETKPAREAKQKPEPILTAAVDEKDLINAPVPGIRPTYESSDSKLQTALLSQKTNPAEEAMQAALVPQPDPALVPEAKKEEFVNLATVAVPVPQLLGARKRPGDSEAVIETASAEPDALKSAMVPMPIERPAINVAKAEDVDLPEADVKPEEIAALAAETGPAADDKETDTDEVAGIIDSLDAADAKDSADNGLAEMAALDVPKQTLTRSITIPNELRTSDAEPVRDVKKGGRPKAKTLVQKTDTKKPGKAKELTGNLIAKWAIDKGRVDQMAKPVKAPRFVASALTRQPDDAYAAGFNTKIDPARFGGEGLFGNTQ</sequence>
<evidence type="ECO:0000256" key="11">
    <source>
        <dbReference type="ARBA" id="ARBA00093666"/>
    </source>
</evidence>
<reference evidence="12" key="1">
    <citation type="journal article" date="2015" name="Int. J. Syst. Evol. Microbiol.">
        <title>Rhizobium alvei sp. nov., isolated from a freshwater river.</title>
        <authorList>
            <person name="Sheu S.Y."/>
            <person name="Huang H.W."/>
            <person name="Young C.C."/>
            <person name="Chen W.M."/>
        </authorList>
    </citation>
    <scope>NUCLEOTIDE SEQUENCE</scope>
    <source>
        <strain evidence="12">TNR-22</strain>
    </source>
</reference>
<evidence type="ECO:0000256" key="3">
    <source>
        <dbReference type="ARBA" id="ARBA00022670"/>
    </source>
</evidence>
<evidence type="ECO:0000256" key="1">
    <source>
        <dbReference type="ARBA" id="ARBA00001947"/>
    </source>
</evidence>
<gene>
    <name evidence="12" type="ORF">Q4481_15035</name>
</gene>
<evidence type="ECO:0000313" key="13">
    <source>
        <dbReference type="Proteomes" id="UP001174932"/>
    </source>
</evidence>
<name>A0ABT8YNH6_9HYPH</name>
<dbReference type="Proteomes" id="UP001174932">
    <property type="component" value="Unassembled WGS sequence"/>
</dbReference>
<proteinExistence type="inferred from homology"/>
<dbReference type="CDD" id="cd14844">
    <property type="entry name" value="Zn-DD-carboxypeptidase_like"/>
    <property type="match status" value="1"/>
</dbReference>
<accession>A0ABT8YNH6</accession>
<keyword evidence="7" id="KW-0862">Zinc</keyword>
<comment type="caution">
    <text evidence="12">The sequence shown here is derived from an EMBL/GenBank/DDBJ whole genome shotgun (WGS) entry which is preliminary data.</text>
</comment>
<evidence type="ECO:0000256" key="8">
    <source>
        <dbReference type="ARBA" id="ARBA00023049"/>
    </source>
</evidence>
<evidence type="ECO:0000256" key="2">
    <source>
        <dbReference type="ARBA" id="ARBA00004776"/>
    </source>
</evidence>
<evidence type="ECO:0000256" key="4">
    <source>
        <dbReference type="ARBA" id="ARBA00022723"/>
    </source>
</evidence>
<evidence type="ECO:0000256" key="9">
    <source>
        <dbReference type="ARBA" id="ARBA00023316"/>
    </source>
</evidence>
<comment type="cofactor">
    <cofactor evidence="1">
        <name>Zn(2+)</name>
        <dbReference type="ChEBI" id="CHEBI:29105"/>
    </cofactor>
</comment>
<dbReference type="PANTHER" id="PTHR37425:SF1">
    <property type="entry name" value="OUTER MEMBRANE PROTEIN"/>
    <property type="match status" value="1"/>
</dbReference>
<keyword evidence="3" id="KW-0645">Protease</keyword>
<keyword evidence="9" id="KW-0961">Cell wall biogenesis/degradation</keyword>
<protein>
    <recommendedName>
        <fullName evidence="11">Murein endopeptidase K</fullName>
    </recommendedName>
</protein>
<dbReference type="InterPro" id="IPR009045">
    <property type="entry name" value="Zn_M74/Hedgehog-like"/>
</dbReference>
<evidence type="ECO:0000256" key="5">
    <source>
        <dbReference type="ARBA" id="ARBA00022729"/>
    </source>
</evidence>